<reference evidence="1 2" key="1">
    <citation type="journal article" date="2019" name="Int. J. Syst. Evol. Microbiol.">
        <title>The Global Catalogue of Microorganisms (GCM) 10K type strain sequencing project: providing services to taxonomists for standard genome sequencing and annotation.</title>
        <authorList>
            <consortium name="The Broad Institute Genomics Platform"/>
            <consortium name="The Broad Institute Genome Sequencing Center for Infectious Disease"/>
            <person name="Wu L."/>
            <person name="Ma J."/>
        </authorList>
    </citation>
    <scope>NUCLEOTIDE SEQUENCE [LARGE SCALE GENOMIC DNA]</scope>
    <source>
        <strain evidence="1 2">JCM 16259</strain>
    </source>
</reference>
<protein>
    <submittedName>
        <fullName evidence="1">Uncharacterized protein</fullName>
    </submittedName>
</protein>
<gene>
    <name evidence="1" type="ORF">GCM10009858_05240</name>
</gene>
<evidence type="ECO:0000313" key="1">
    <source>
        <dbReference type="EMBL" id="GAA2470902.1"/>
    </source>
</evidence>
<dbReference type="Proteomes" id="UP001500730">
    <property type="component" value="Unassembled WGS sequence"/>
</dbReference>
<evidence type="ECO:0000313" key="2">
    <source>
        <dbReference type="Proteomes" id="UP001500730"/>
    </source>
</evidence>
<proteinExistence type="predicted"/>
<comment type="caution">
    <text evidence="1">The sequence shown here is derived from an EMBL/GenBank/DDBJ whole genome shotgun (WGS) entry which is preliminary data.</text>
</comment>
<organism evidence="1 2">
    <name type="scientific">Terrabacter carboxydivorans</name>
    <dbReference type="NCBI Taxonomy" id="619730"/>
    <lineage>
        <taxon>Bacteria</taxon>
        <taxon>Bacillati</taxon>
        <taxon>Actinomycetota</taxon>
        <taxon>Actinomycetes</taxon>
        <taxon>Micrococcales</taxon>
        <taxon>Intrasporangiaceae</taxon>
        <taxon>Terrabacter</taxon>
    </lineage>
</organism>
<dbReference type="EMBL" id="BAAARE010000002">
    <property type="protein sequence ID" value="GAA2470902.1"/>
    <property type="molecule type" value="Genomic_DNA"/>
</dbReference>
<keyword evidence="2" id="KW-1185">Reference proteome</keyword>
<sequence>MIPPAGTDADEAMAYDLPRGSCPACGVGEVRHLVIGLPGDPDAVTNSPAWVEWVGCMHPGHDRECERCGLTWISEDPESDGSPS</sequence>
<accession>A0ABN3KVM1</accession>
<name>A0ABN3KVM1_9MICO</name>